<dbReference type="EMBL" id="QDKK01000057">
    <property type="protein sequence ID" value="PWC19259.1"/>
    <property type="molecule type" value="Genomic_DNA"/>
</dbReference>
<dbReference type="AlphaFoldDB" id="A0A2U1UC53"/>
<dbReference type="Pfam" id="PF03886">
    <property type="entry name" value="ABC_trans_aux"/>
    <property type="match status" value="1"/>
</dbReference>
<feature type="domain" description="ABC-type transport auxiliary lipoprotein component" evidence="1">
    <location>
        <begin position="28"/>
        <end position="184"/>
    </location>
</feature>
<dbReference type="Proteomes" id="UP000295985">
    <property type="component" value="Unassembled WGS sequence"/>
</dbReference>
<protein>
    <submittedName>
        <fullName evidence="3">Membrane integrity-associated transporter subunit PqiC</fullName>
    </submittedName>
</protein>
<dbReference type="Proteomes" id="UP000303847">
    <property type="component" value="Chromosome"/>
</dbReference>
<name>A0A2U1UC53_9GAMM</name>
<dbReference type="OrthoDB" id="5949767at2"/>
<dbReference type="Gene3D" id="3.40.50.10610">
    <property type="entry name" value="ABC-type transport auxiliary lipoprotein component"/>
    <property type="match status" value="1"/>
</dbReference>
<dbReference type="InterPro" id="IPR005586">
    <property type="entry name" value="ABC_trans_aux"/>
</dbReference>
<organism evidence="2 4">
    <name type="scientific">Brenneria nigrifluens DSM 30175 = ATCC 13028</name>
    <dbReference type="NCBI Taxonomy" id="1121120"/>
    <lineage>
        <taxon>Bacteria</taxon>
        <taxon>Pseudomonadati</taxon>
        <taxon>Pseudomonadota</taxon>
        <taxon>Gammaproteobacteria</taxon>
        <taxon>Enterobacterales</taxon>
        <taxon>Pectobacteriaceae</taxon>
        <taxon>Brenneria</taxon>
    </lineage>
</organism>
<gene>
    <name evidence="2" type="ORF">DDT54_22360</name>
    <name evidence="3" type="ORF">EH206_07320</name>
</gene>
<evidence type="ECO:0000313" key="3">
    <source>
        <dbReference type="EMBL" id="QCR04004.1"/>
    </source>
</evidence>
<accession>A0A2U1UC53</accession>
<sequence>MISSVRLSLPAGVLLLAGCVVSTAPHYYTLLPSQTDTAAASAPAPFAIALLPVGVPVQIDQPQLVVRQGDSGLVVLDDARWLSPLSDEIRTALSSELVQRLGAQDVSGLARQEGKPVVKIHLQVRRFDVWPNQYVKFAADWSLGFADRPRLVCGSQLTENTAGDAADTVLAQQRVIARLAAQIAANVRNQTAGRQGGCI</sequence>
<dbReference type="SUPFAM" id="SSF159594">
    <property type="entry name" value="XCC0632-like"/>
    <property type="match status" value="1"/>
</dbReference>
<dbReference type="EMBL" id="CP034036">
    <property type="protein sequence ID" value="QCR04004.1"/>
    <property type="molecule type" value="Genomic_DNA"/>
</dbReference>
<reference evidence="3 5" key="2">
    <citation type="submission" date="2018-11" db="EMBL/GenBank/DDBJ databases">
        <title>Genome sequences of Brenneria nigrifluens and Brenneria rubrifaciens.</title>
        <authorList>
            <person name="Poret-Peterson A.T."/>
            <person name="McClean A.E."/>
            <person name="Kluepfel D.A."/>
        </authorList>
    </citation>
    <scope>NUCLEOTIDE SEQUENCE [LARGE SCALE GENOMIC DNA]</scope>
    <source>
        <strain evidence="3 5">ATCC 13028</strain>
    </source>
</reference>
<evidence type="ECO:0000313" key="5">
    <source>
        <dbReference type="Proteomes" id="UP000303847"/>
    </source>
</evidence>
<reference evidence="2 4" key="1">
    <citation type="submission" date="2018-04" db="EMBL/GenBank/DDBJ databases">
        <title>Brenneria corticis sp.nov.</title>
        <authorList>
            <person name="Li Y."/>
        </authorList>
    </citation>
    <scope>NUCLEOTIDE SEQUENCE [LARGE SCALE GENOMIC DNA]</scope>
    <source>
        <strain evidence="2 4">LMG 2694</strain>
    </source>
</reference>
<evidence type="ECO:0000313" key="2">
    <source>
        <dbReference type="EMBL" id="PWC19259.1"/>
    </source>
</evidence>
<evidence type="ECO:0000313" key="4">
    <source>
        <dbReference type="Proteomes" id="UP000295985"/>
    </source>
</evidence>
<evidence type="ECO:0000259" key="1">
    <source>
        <dbReference type="Pfam" id="PF03886"/>
    </source>
</evidence>
<keyword evidence="5" id="KW-1185">Reference proteome</keyword>
<dbReference type="RefSeq" id="WP_009112145.1">
    <property type="nucleotide sequence ID" value="NZ_CP034036.1"/>
</dbReference>
<dbReference type="PROSITE" id="PS51257">
    <property type="entry name" value="PROKAR_LIPOPROTEIN"/>
    <property type="match status" value="1"/>
</dbReference>
<proteinExistence type="predicted"/>